<feature type="compositionally biased region" description="Polar residues" evidence="1">
    <location>
        <begin position="71"/>
        <end position="81"/>
    </location>
</feature>
<proteinExistence type="predicted"/>
<name>A0AAW2G5P1_9HYME</name>
<gene>
    <name evidence="2" type="ORF">PUN28_007526</name>
</gene>
<evidence type="ECO:0000313" key="2">
    <source>
        <dbReference type="EMBL" id="KAL0122900.1"/>
    </source>
</evidence>
<keyword evidence="3" id="KW-1185">Reference proteome</keyword>
<reference evidence="2 3" key="1">
    <citation type="submission" date="2023-03" db="EMBL/GenBank/DDBJ databases">
        <title>High recombination rates correlate with genetic variation in Cardiocondyla obscurior ants.</title>
        <authorList>
            <person name="Errbii M."/>
        </authorList>
    </citation>
    <scope>NUCLEOTIDE SEQUENCE [LARGE SCALE GENOMIC DNA]</scope>
    <source>
        <strain evidence="2">Alpha-2009</strain>
        <tissue evidence="2">Whole body</tissue>
    </source>
</reference>
<feature type="region of interest" description="Disordered" evidence="1">
    <location>
        <begin position="56"/>
        <end position="97"/>
    </location>
</feature>
<evidence type="ECO:0000256" key="1">
    <source>
        <dbReference type="SAM" id="MobiDB-lite"/>
    </source>
</evidence>
<dbReference type="Proteomes" id="UP001430953">
    <property type="component" value="Unassembled WGS sequence"/>
</dbReference>
<feature type="compositionally biased region" description="Basic and acidic residues" evidence="1">
    <location>
        <begin position="82"/>
        <end position="97"/>
    </location>
</feature>
<comment type="caution">
    <text evidence="2">The sequence shown here is derived from an EMBL/GenBank/DDBJ whole genome shotgun (WGS) entry which is preliminary data.</text>
</comment>
<dbReference type="AlphaFoldDB" id="A0AAW2G5P1"/>
<dbReference type="EMBL" id="JADYXP020000006">
    <property type="protein sequence ID" value="KAL0122900.1"/>
    <property type="molecule type" value="Genomic_DNA"/>
</dbReference>
<accession>A0AAW2G5P1</accession>
<evidence type="ECO:0000313" key="3">
    <source>
        <dbReference type="Proteomes" id="UP001430953"/>
    </source>
</evidence>
<sequence length="97" mass="10685">MSTPVGHQRSPCRNKSRIVLFPRVLKYSPSSTCVPSDSKTSETFSFCGTPSFSLPENKGWPRVGMSDGVQVANNGSASSNERTNERTSERTNERTNE</sequence>
<organism evidence="2 3">
    <name type="scientific">Cardiocondyla obscurior</name>
    <dbReference type="NCBI Taxonomy" id="286306"/>
    <lineage>
        <taxon>Eukaryota</taxon>
        <taxon>Metazoa</taxon>
        <taxon>Ecdysozoa</taxon>
        <taxon>Arthropoda</taxon>
        <taxon>Hexapoda</taxon>
        <taxon>Insecta</taxon>
        <taxon>Pterygota</taxon>
        <taxon>Neoptera</taxon>
        <taxon>Endopterygota</taxon>
        <taxon>Hymenoptera</taxon>
        <taxon>Apocrita</taxon>
        <taxon>Aculeata</taxon>
        <taxon>Formicoidea</taxon>
        <taxon>Formicidae</taxon>
        <taxon>Myrmicinae</taxon>
        <taxon>Cardiocondyla</taxon>
    </lineage>
</organism>
<protein>
    <submittedName>
        <fullName evidence="2">Uncharacterized protein</fullName>
    </submittedName>
</protein>